<dbReference type="RefSeq" id="WP_220117592.1">
    <property type="nucleotide sequence ID" value="NZ_JAHZUY010000023.1"/>
</dbReference>
<sequence length="133" mass="13236">MFGQAQTIRISGIAALAFGIAAATLATARAQAPEAGFRGPERGAAGNIVGGGVATIHGGGDEMVILYSATGAGAGAELAQPGRVAHLTGGAGDGPEVVYLRPETVRLGREAWVTGGGDEMQVVYTSPYATPAR</sequence>
<feature type="chain" id="PRO_5046032951" evidence="1">
    <location>
        <begin position="29"/>
        <end position="133"/>
    </location>
</feature>
<protein>
    <submittedName>
        <fullName evidence="2">Uncharacterized protein</fullName>
    </submittedName>
</protein>
<evidence type="ECO:0000313" key="2">
    <source>
        <dbReference type="EMBL" id="MBW8269838.1"/>
    </source>
</evidence>
<keyword evidence="3" id="KW-1185">Reference proteome</keyword>
<dbReference type="EMBL" id="JAHZUY010000023">
    <property type="protein sequence ID" value="MBW8269838.1"/>
    <property type="molecule type" value="Genomic_DNA"/>
</dbReference>
<dbReference type="Proteomes" id="UP001519924">
    <property type="component" value="Unassembled WGS sequence"/>
</dbReference>
<evidence type="ECO:0000313" key="3">
    <source>
        <dbReference type="Proteomes" id="UP001519924"/>
    </source>
</evidence>
<name>A0ABS7F2J9_9PROT</name>
<evidence type="ECO:0000256" key="1">
    <source>
        <dbReference type="SAM" id="SignalP"/>
    </source>
</evidence>
<organism evidence="2 3">
    <name type="scientific">Caldovatus aquaticus</name>
    <dbReference type="NCBI Taxonomy" id="2865671"/>
    <lineage>
        <taxon>Bacteria</taxon>
        <taxon>Pseudomonadati</taxon>
        <taxon>Pseudomonadota</taxon>
        <taxon>Alphaproteobacteria</taxon>
        <taxon>Acetobacterales</taxon>
        <taxon>Roseomonadaceae</taxon>
        <taxon>Caldovatus</taxon>
    </lineage>
</organism>
<reference evidence="2 3" key="1">
    <citation type="submission" date="2021-08" db="EMBL/GenBank/DDBJ databases">
        <title>Caldovatus sediminis gen. nov., sp. nov., a moderately thermophilic bacterium isolated from a hot spring.</title>
        <authorList>
            <person name="Hu C.-J."/>
            <person name="Li W.-J."/>
            <person name="Xian W.-D."/>
        </authorList>
    </citation>
    <scope>NUCLEOTIDE SEQUENCE [LARGE SCALE GENOMIC DNA]</scope>
    <source>
        <strain evidence="2 3">SYSU G05006</strain>
    </source>
</reference>
<accession>A0ABS7F2J9</accession>
<keyword evidence="1" id="KW-0732">Signal</keyword>
<feature type="signal peptide" evidence="1">
    <location>
        <begin position="1"/>
        <end position="28"/>
    </location>
</feature>
<gene>
    <name evidence="2" type="ORF">K1J50_10095</name>
</gene>
<comment type="caution">
    <text evidence="2">The sequence shown here is derived from an EMBL/GenBank/DDBJ whole genome shotgun (WGS) entry which is preliminary data.</text>
</comment>
<proteinExistence type="predicted"/>